<protein>
    <submittedName>
        <fullName evidence="3">Skin secretory protein xP2-like</fullName>
    </submittedName>
</protein>
<feature type="compositionally biased region" description="Low complexity" evidence="1">
    <location>
        <begin position="172"/>
        <end position="185"/>
    </location>
</feature>
<evidence type="ECO:0000313" key="2">
    <source>
        <dbReference type="Proteomes" id="UP001652740"/>
    </source>
</evidence>
<feature type="region of interest" description="Disordered" evidence="1">
    <location>
        <begin position="119"/>
        <end position="189"/>
    </location>
</feature>
<proteinExistence type="predicted"/>
<feature type="region of interest" description="Disordered" evidence="1">
    <location>
        <begin position="74"/>
        <end position="102"/>
    </location>
</feature>
<organism evidence="2 3">
    <name type="scientific">Galleria mellonella</name>
    <name type="common">Greater wax moth</name>
    <dbReference type="NCBI Taxonomy" id="7137"/>
    <lineage>
        <taxon>Eukaryota</taxon>
        <taxon>Metazoa</taxon>
        <taxon>Ecdysozoa</taxon>
        <taxon>Arthropoda</taxon>
        <taxon>Hexapoda</taxon>
        <taxon>Insecta</taxon>
        <taxon>Pterygota</taxon>
        <taxon>Neoptera</taxon>
        <taxon>Endopterygota</taxon>
        <taxon>Lepidoptera</taxon>
        <taxon>Glossata</taxon>
        <taxon>Ditrysia</taxon>
        <taxon>Pyraloidea</taxon>
        <taxon>Pyralidae</taxon>
        <taxon>Galleriinae</taxon>
        <taxon>Galleria</taxon>
    </lineage>
</organism>
<feature type="compositionally biased region" description="Low complexity" evidence="1">
    <location>
        <begin position="87"/>
        <end position="102"/>
    </location>
</feature>
<dbReference type="GeneID" id="128202325"/>
<dbReference type="RefSeq" id="XP_052758210.1">
    <property type="nucleotide sequence ID" value="XM_052902250.1"/>
</dbReference>
<name>A0ABM3N3P4_GALME</name>
<sequence length="347" mass="37132">MCGDLCHGSSPAGGVPETRDRGRAPHRYGFKINEKVPVTVTLVKRGRGEARRGAGVTRGPGRAACLHAGAGGRRQAAGAAGGDRCWAGRAPRAAPGASPPRGRVRAVVACRCRCPLRRAGVSPRPRAPGGGGEPRAARPRAHAAPARRSPARSRSAPAPAPAPAAARRRARSLAARAGAPAAAAPAPAPAPRLRPVFLWARQHDGTVQEVHCEDYDPRNRIRIARTPNGWRVIPRTEIYNSIRVPAPPPRERKERRRRGRSGRSRRRRVDRPDRGAEQCAEPATVQPAWLAPDLESHIPSHTIAVPRVVQQPPPPAEPTPLDNLLAVAELEFNQQRGEELELEGSGA</sequence>
<reference evidence="3" key="1">
    <citation type="submission" date="2025-08" db="UniProtKB">
        <authorList>
            <consortium name="RefSeq"/>
        </authorList>
    </citation>
    <scope>IDENTIFICATION</scope>
    <source>
        <tissue evidence="3">Whole larvae</tissue>
    </source>
</reference>
<gene>
    <name evidence="3" type="primary">LOC128202325</name>
</gene>
<evidence type="ECO:0000256" key="1">
    <source>
        <dbReference type="SAM" id="MobiDB-lite"/>
    </source>
</evidence>
<feature type="compositionally biased region" description="Low complexity" evidence="1">
    <location>
        <begin position="142"/>
        <end position="157"/>
    </location>
</feature>
<dbReference type="Proteomes" id="UP001652740">
    <property type="component" value="Unplaced"/>
</dbReference>
<accession>A0ABM3N3P4</accession>
<keyword evidence="2" id="KW-1185">Reference proteome</keyword>
<feature type="region of interest" description="Disordered" evidence="1">
    <location>
        <begin position="241"/>
        <end position="282"/>
    </location>
</feature>
<feature type="compositionally biased region" description="Basic residues" evidence="1">
    <location>
        <begin position="253"/>
        <end position="269"/>
    </location>
</feature>
<evidence type="ECO:0000313" key="3">
    <source>
        <dbReference type="RefSeq" id="XP_052758210.1"/>
    </source>
</evidence>
<feature type="region of interest" description="Disordered" evidence="1">
    <location>
        <begin position="1"/>
        <end position="25"/>
    </location>
</feature>